<dbReference type="SMART" id="SM00973">
    <property type="entry name" value="Sec63"/>
    <property type="match status" value="1"/>
</dbReference>
<comment type="catalytic activity">
    <reaction evidence="8">
        <text>Couples ATP hydrolysis with the unwinding of duplex DNA by translocating in the 3'-5' direction.</text>
        <dbReference type="EC" id="5.6.2.4"/>
    </reaction>
</comment>
<evidence type="ECO:0000256" key="6">
    <source>
        <dbReference type="ARBA" id="ARBA00023235"/>
    </source>
</evidence>
<evidence type="ECO:0000259" key="12">
    <source>
        <dbReference type="PROSITE" id="PS51194"/>
    </source>
</evidence>
<dbReference type="InterPro" id="IPR027417">
    <property type="entry name" value="P-loop_NTPase"/>
</dbReference>
<dbReference type="GO" id="GO:0016787">
    <property type="term" value="F:hydrolase activity"/>
    <property type="evidence" value="ECO:0007669"/>
    <property type="project" value="UniProtKB-KW"/>
</dbReference>
<dbReference type="EMBL" id="KV417578">
    <property type="protein sequence ID" value="KZP17901.1"/>
    <property type="molecule type" value="Genomic_DNA"/>
</dbReference>
<dbReference type="InterPro" id="IPR057842">
    <property type="entry name" value="WH_MER3"/>
</dbReference>
<dbReference type="InterPro" id="IPR052247">
    <property type="entry name" value="Meiotic_Crossover_Helicase"/>
</dbReference>
<protein>
    <recommendedName>
        <fullName evidence="9">DNA 3'-5' helicase</fullName>
        <ecNumber evidence="9">5.6.2.4</ecNumber>
    </recommendedName>
</protein>
<dbReference type="Proteomes" id="UP000076532">
    <property type="component" value="Unassembled WGS sequence"/>
</dbReference>
<dbReference type="Pfam" id="PF00271">
    <property type="entry name" value="Helicase_C"/>
    <property type="match status" value="1"/>
</dbReference>
<keyword evidence="14" id="KW-1185">Reference proteome</keyword>
<keyword evidence="4" id="KW-0347">Helicase</keyword>
<dbReference type="InterPro" id="IPR004179">
    <property type="entry name" value="Sec63-dom"/>
</dbReference>
<dbReference type="SUPFAM" id="SSF158702">
    <property type="entry name" value="Sec63 N-terminal domain-like"/>
    <property type="match status" value="1"/>
</dbReference>
<evidence type="ECO:0000256" key="9">
    <source>
        <dbReference type="ARBA" id="ARBA00034808"/>
    </source>
</evidence>
<dbReference type="Pfam" id="PF02889">
    <property type="entry name" value="Sec63"/>
    <property type="match status" value="1"/>
</dbReference>
<evidence type="ECO:0000256" key="5">
    <source>
        <dbReference type="ARBA" id="ARBA00022840"/>
    </source>
</evidence>
<keyword evidence="3 13" id="KW-0378">Hydrolase</keyword>
<dbReference type="EC" id="5.6.2.4" evidence="9"/>
<evidence type="ECO:0000256" key="7">
    <source>
        <dbReference type="ARBA" id="ARBA00023254"/>
    </source>
</evidence>
<dbReference type="PROSITE" id="PS51192">
    <property type="entry name" value="HELICASE_ATP_BIND_1"/>
    <property type="match status" value="1"/>
</dbReference>
<evidence type="ECO:0000313" key="13">
    <source>
        <dbReference type="EMBL" id="KZP17901.1"/>
    </source>
</evidence>
<comment type="catalytic activity">
    <reaction evidence="10">
        <text>ATP + H2O = ADP + phosphate + H(+)</text>
        <dbReference type="Rhea" id="RHEA:13065"/>
        <dbReference type="ChEBI" id="CHEBI:15377"/>
        <dbReference type="ChEBI" id="CHEBI:15378"/>
        <dbReference type="ChEBI" id="CHEBI:30616"/>
        <dbReference type="ChEBI" id="CHEBI:43474"/>
        <dbReference type="ChEBI" id="CHEBI:456216"/>
        <dbReference type="EC" id="5.6.2.4"/>
    </reaction>
</comment>
<sequence length="908" mass="102000">MFKFGVFNAVQSACFDTVPPTGSGKTVLFELSIIRMLTESSRTGTASKCVYMAPTKALCSERYKDWTAKFSPIGVKCCELTGDTVHFGKGAWGDAKDASIMFVITTGEKWDSLTRNWTEHDRILSQIQLFLVDEVHILNESRGSTLEVVISRMKARGSYVRFVLVSATVPNIHDVAAWIGGPQSEPAITFLQFGEEYRPCKLTRFVYPISKPRGSNDWVFGSILDKSLFPILQKHSVDKPILVFCSTRKGIVLCFQGCVLTAQTLTKAYDAAVKSRGSLPWSQPTQYVFLDLIDYHFHDKTLAELAIAGIGVHHAGLQLDDRRAIEDLYLKKILRVIVCTSTLAVGVNLPAHMVVIKGVKVFQNNTTKEYSDLDVMQMMGRAGRPQFDKEGTAIIMCEPELEHKYKALVSGTTHLESSLHLNLDEHLNSEIGLGTIVDVVSAKGWLRNSFLWRRLQKNPNHYSMGKDANQTWQEKADEMVTQSINKLKETQLVEYDNEGDGYLCSTEYGDIMSKFYIRQSTVSMTPDFYLTPLMTFRLEDSSWRERDYAQIFDKLRQQGDIRFEMKKIQKTSDKVFLLIQAVLGGISLNAPEYKKGDSQPQLEVFNIFKHITRIASAFIEVAVVKKSGGQVKYGLELWYVLNRRPPFGQELLISAKELPQYFLKVSETQSTPSVDGTEPLQVELSIDCSLLPNSSIGTTKLKKQKGRNYSMTTVLTVTSDLEFIDYRRIPTKALKDAKEFKVTALLTRPSQTILVQISSETIAGVSVSHTYKPNVNPRVFPTPDTRPRGTVEMDLLGLEDSKDFWDMGIDDTGEEIADLTKPPAISMYTYLKSPQYMLTSLPDDVIAQTGIQSKSKPSTTILDLLDQQRLGPPKKLPNGNYECVNLCGECITIAHRSTLPQMQPPLQR</sequence>
<dbReference type="Pfam" id="PF23445">
    <property type="entry name" value="WHD_SNRNP200"/>
    <property type="match status" value="1"/>
</dbReference>
<keyword evidence="2" id="KW-0547">Nucleotide-binding</keyword>
<dbReference type="CDD" id="cd18795">
    <property type="entry name" value="SF2_C_Ski2"/>
    <property type="match status" value="1"/>
</dbReference>
<dbReference type="PANTHER" id="PTHR47835:SF3">
    <property type="entry name" value="HELICASE FOR MEIOSIS 1"/>
    <property type="match status" value="1"/>
</dbReference>
<dbReference type="InterPro" id="IPR036388">
    <property type="entry name" value="WH-like_DNA-bd_sf"/>
</dbReference>
<dbReference type="AlphaFoldDB" id="A0A166GJH9"/>
<dbReference type="OrthoDB" id="5575at2759"/>
<organism evidence="13 14">
    <name type="scientific">Athelia psychrophila</name>
    <dbReference type="NCBI Taxonomy" id="1759441"/>
    <lineage>
        <taxon>Eukaryota</taxon>
        <taxon>Fungi</taxon>
        <taxon>Dikarya</taxon>
        <taxon>Basidiomycota</taxon>
        <taxon>Agaricomycotina</taxon>
        <taxon>Agaricomycetes</taxon>
        <taxon>Agaricomycetidae</taxon>
        <taxon>Atheliales</taxon>
        <taxon>Atheliaceae</taxon>
        <taxon>Athelia</taxon>
    </lineage>
</organism>
<evidence type="ECO:0000256" key="3">
    <source>
        <dbReference type="ARBA" id="ARBA00022801"/>
    </source>
</evidence>
<accession>A0A166GJH9</accession>
<dbReference type="STRING" id="436010.A0A166GJH9"/>
<keyword evidence="5" id="KW-0067">ATP-binding</keyword>
<dbReference type="PANTHER" id="PTHR47835">
    <property type="entry name" value="HFM1, ATP DEPENDENT DNA HELICASE HOMOLOG"/>
    <property type="match status" value="1"/>
</dbReference>
<dbReference type="Gene3D" id="1.10.10.10">
    <property type="entry name" value="Winged helix-like DNA-binding domain superfamily/Winged helix DNA-binding domain"/>
    <property type="match status" value="1"/>
</dbReference>
<evidence type="ECO:0000259" key="11">
    <source>
        <dbReference type="PROSITE" id="PS51192"/>
    </source>
</evidence>
<name>A0A166GJH9_9AGAM</name>
<dbReference type="SMART" id="SM00487">
    <property type="entry name" value="DEXDc"/>
    <property type="match status" value="1"/>
</dbReference>
<dbReference type="InterPro" id="IPR001650">
    <property type="entry name" value="Helicase_C-like"/>
</dbReference>
<reference evidence="13 14" key="1">
    <citation type="journal article" date="2016" name="Mol. Biol. Evol.">
        <title>Comparative Genomics of Early-Diverging Mushroom-Forming Fungi Provides Insights into the Origins of Lignocellulose Decay Capabilities.</title>
        <authorList>
            <person name="Nagy L.G."/>
            <person name="Riley R."/>
            <person name="Tritt A."/>
            <person name="Adam C."/>
            <person name="Daum C."/>
            <person name="Floudas D."/>
            <person name="Sun H."/>
            <person name="Yadav J.S."/>
            <person name="Pangilinan J."/>
            <person name="Larsson K.H."/>
            <person name="Matsuura K."/>
            <person name="Barry K."/>
            <person name="Labutti K."/>
            <person name="Kuo R."/>
            <person name="Ohm R.A."/>
            <person name="Bhattacharya S.S."/>
            <person name="Shirouzu T."/>
            <person name="Yoshinaga Y."/>
            <person name="Martin F.M."/>
            <person name="Grigoriev I.V."/>
            <person name="Hibbett D.S."/>
        </authorList>
    </citation>
    <scope>NUCLEOTIDE SEQUENCE [LARGE SCALE GENOMIC DNA]</scope>
    <source>
        <strain evidence="13 14">CBS 109695</strain>
    </source>
</reference>
<dbReference type="FunFam" id="1.10.10.10:FF:000012">
    <property type="entry name" value="U5 small nuclear ribonucleoprotein helicase"/>
    <property type="match status" value="1"/>
</dbReference>
<gene>
    <name evidence="13" type="ORF">FIBSPDRAFT_1028893</name>
</gene>
<feature type="domain" description="Helicase C-terminal" evidence="12">
    <location>
        <begin position="223"/>
        <end position="431"/>
    </location>
</feature>
<dbReference type="GO" id="GO:0043138">
    <property type="term" value="F:3'-5' DNA helicase activity"/>
    <property type="evidence" value="ECO:0007669"/>
    <property type="project" value="UniProtKB-EC"/>
</dbReference>
<evidence type="ECO:0000256" key="8">
    <source>
        <dbReference type="ARBA" id="ARBA00034617"/>
    </source>
</evidence>
<evidence type="ECO:0000256" key="1">
    <source>
        <dbReference type="ARBA" id="ARBA00010140"/>
    </source>
</evidence>
<evidence type="ECO:0000313" key="14">
    <source>
        <dbReference type="Proteomes" id="UP000076532"/>
    </source>
</evidence>
<keyword evidence="6" id="KW-0413">Isomerase</keyword>
<dbReference type="GO" id="GO:0003676">
    <property type="term" value="F:nucleic acid binding"/>
    <property type="evidence" value="ECO:0007669"/>
    <property type="project" value="InterPro"/>
</dbReference>
<dbReference type="SMART" id="SM00490">
    <property type="entry name" value="HELICc"/>
    <property type="match status" value="1"/>
</dbReference>
<dbReference type="Pfam" id="PF00270">
    <property type="entry name" value="DEAD"/>
    <property type="match status" value="1"/>
</dbReference>
<dbReference type="Gene3D" id="1.10.3380.10">
    <property type="entry name" value="Sec63 N-terminal domain-like domain"/>
    <property type="match status" value="1"/>
</dbReference>
<dbReference type="Gene3D" id="3.40.50.300">
    <property type="entry name" value="P-loop containing nucleotide triphosphate hydrolases"/>
    <property type="match status" value="2"/>
</dbReference>
<dbReference type="GO" id="GO:0005524">
    <property type="term" value="F:ATP binding"/>
    <property type="evidence" value="ECO:0007669"/>
    <property type="project" value="UniProtKB-KW"/>
</dbReference>
<dbReference type="InterPro" id="IPR011545">
    <property type="entry name" value="DEAD/DEAH_box_helicase_dom"/>
</dbReference>
<proteinExistence type="inferred from homology"/>
<keyword evidence="7" id="KW-0469">Meiosis</keyword>
<evidence type="ECO:0000256" key="4">
    <source>
        <dbReference type="ARBA" id="ARBA00022806"/>
    </source>
</evidence>
<dbReference type="InterPro" id="IPR014001">
    <property type="entry name" value="Helicase_ATP-bd"/>
</dbReference>
<dbReference type="GO" id="GO:0051321">
    <property type="term" value="P:meiotic cell cycle"/>
    <property type="evidence" value="ECO:0007669"/>
    <property type="project" value="UniProtKB-KW"/>
</dbReference>
<dbReference type="PROSITE" id="PS51194">
    <property type="entry name" value="HELICASE_CTER"/>
    <property type="match status" value="1"/>
</dbReference>
<comment type="similarity">
    <text evidence="1">Belongs to the helicase family. SKI2 subfamily.</text>
</comment>
<evidence type="ECO:0000256" key="10">
    <source>
        <dbReference type="ARBA" id="ARBA00048988"/>
    </source>
</evidence>
<feature type="domain" description="Helicase ATP-binding" evidence="11">
    <location>
        <begin position="20"/>
        <end position="187"/>
    </location>
</feature>
<dbReference type="SUPFAM" id="SSF52540">
    <property type="entry name" value="P-loop containing nucleoside triphosphate hydrolases"/>
    <property type="match status" value="1"/>
</dbReference>
<evidence type="ECO:0000256" key="2">
    <source>
        <dbReference type="ARBA" id="ARBA00022741"/>
    </source>
</evidence>